<keyword evidence="2" id="KW-1185">Reference proteome</keyword>
<organism evidence="1 2">
    <name type="scientific">Brassica rapa subsp. trilocularis</name>
    <dbReference type="NCBI Taxonomy" id="1813537"/>
    <lineage>
        <taxon>Eukaryota</taxon>
        <taxon>Viridiplantae</taxon>
        <taxon>Streptophyta</taxon>
        <taxon>Embryophyta</taxon>
        <taxon>Tracheophyta</taxon>
        <taxon>Spermatophyta</taxon>
        <taxon>Magnoliopsida</taxon>
        <taxon>eudicotyledons</taxon>
        <taxon>Gunneridae</taxon>
        <taxon>Pentapetalae</taxon>
        <taxon>rosids</taxon>
        <taxon>malvids</taxon>
        <taxon>Brassicales</taxon>
        <taxon>Brassicaceae</taxon>
        <taxon>Brassiceae</taxon>
        <taxon>Brassica</taxon>
    </lineage>
</organism>
<reference evidence="1 2" key="1">
    <citation type="submission" date="2021-03" db="EMBL/GenBank/DDBJ databases">
        <authorList>
            <person name="King G.J."/>
            <person name="Bancroft I."/>
            <person name="Baten A."/>
            <person name="Bloomfield J."/>
            <person name="Borpatragohain P."/>
            <person name="He Z."/>
            <person name="Irish N."/>
            <person name="Irwin J."/>
            <person name="Liu K."/>
            <person name="Mauleon R.P."/>
            <person name="Moore J."/>
            <person name="Morris R."/>
            <person name="Ostergaard L."/>
            <person name="Wang B."/>
            <person name="Wells R."/>
        </authorList>
    </citation>
    <scope>NUCLEOTIDE SEQUENCE [LARGE SCALE GENOMIC DNA]</scope>
    <source>
        <strain evidence="1">R-o-18</strain>
        <tissue evidence="1">Leaf</tissue>
    </source>
</reference>
<protein>
    <submittedName>
        <fullName evidence="1">Uncharacterized protein</fullName>
    </submittedName>
</protein>
<proteinExistence type="predicted"/>
<comment type="caution">
    <text evidence="1">The sequence shown here is derived from an EMBL/GenBank/DDBJ whole genome shotgun (WGS) entry which is preliminary data.</text>
</comment>
<dbReference type="EMBL" id="JADBGQ010000004">
    <property type="protein sequence ID" value="KAG5400580.1"/>
    <property type="molecule type" value="Genomic_DNA"/>
</dbReference>
<name>A0ABQ7MPW8_BRACM</name>
<evidence type="ECO:0000313" key="2">
    <source>
        <dbReference type="Proteomes" id="UP000823674"/>
    </source>
</evidence>
<accession>A0ABQ7MPW8</accession>
<evidence type="ECO:0000313" key="1">
    <source>
        <dbReference type="EMBL" id="KAG5400580.1"/>
    </source>
</evidence>
<sequence>MTNDNNTPIDTTNVIQTPLNVAEIDATCVTTAGTNTASIPAAITTTTLPVGNGVDETMHRSLFGAGLYQTG</sequence>
<dbReference type="Proteomes" id="UP000823674">
    <property type="component" value="Chromosome A04"/>
</dbReference>
<gene>
    <name evidence="1" type="primary">A04p008750.1_BraROA</name>
    <name evidence="1" type="ORF">IGI04_015187</name>
</gene>